<keyword evidence="1" id="KW-0378">Hydrolase</keyword>
<reference evidence="1" key="2">
    <citation type="journal article" date="2020" name="Nat. Commun.">
        <title>Large-scale genome sequencing of mycorrhizal fungi provides insights into the early evolution of symbiotic traits.</title>
        <authorList>
            <person name="Miyauchi S."/>
            <person name="Kiss E."/>
            <person name="Kuo A."/>
            <person name="Drula E."/>
            <person name="Kohler A."/>
            <person name="Sanchez-Garcia M."/>
            <person name="Morin E."/>
            <person name="Andreopoulos B."/>
            <person name="Barry K.W."/>
            <person name="Bonito G."/>
            <person name="Buee M."/>
            <person name="Carver A."/>
            <person name="Chen C."/>
            <person name="Cichocki N."/>
            <person name="Clum A."/>
            <person name="Culley D."/>
            <person name="Crous P.W."/>
            <person name="Fauchery L."/>
            <person name="Girlanda M."/>
            <person name="Hayes R.D."/>
            <person name="Keri Z."/>
            <person name="LaButti K."/>
            <person name="Lipzen A."/>
            <person name="Lombard V."/>
            <person name="Magnuson J."/>
            <person name="Maillard F."/>
            <person name="Murat C."/>
            <person name="Nolan M."/>
            <person name="Ohm R.A."/>
            <person name="Pangilinan J."/>
            <person name="Pereira M.F."/>
            <person name="Perotto S."/>
            <person name="Peter M."/>
            <person name="Pfister S."/>
            <person name="Riley R."/>
            <person name="Sitrit Y."/>
            <person name="Stielow J.B."/>
            <person name="Szollosi G."/>
            <person name="Zifcakova L."/>
            <person name="Stursova M."/>
            <person name="Spatafora J.W."/>
            <person name="Tedersoo L."/>
            <person name="Vaario L.M."/>
            <person name="Yamada A."/>
            <person name="Yan M."/>
            <person name="Wang P."/>
            <person name="Xu J."/>
            <person name="Bruns T."/>
            <person name="Baldrian P."/>
            <person name="Vilgalys R."/>
            <person name="Dunand C."/>
            <person name="Henrissat B."/>
            <person name="Grigoriev I.V."/>
            <person name="Hibbett D."/>
            <person name="Nagy L.G."/>
            <person name="Martin F.M."/>
        </authorList>
    </citation>
    <scope>NUCLEOTIDE SEQUENCE</scope>
    <source>
        <strain evidence="1">P2</strain>
    </source>
</reference>
<name>A0ACB6ZW26_THEGA</name>
<proteinExistence type="predicted"/>
<dbReference type="Proteomes" id="UP000886501">
    <property type="component" value="Unassembled WGS sequence"/>
</dbReference>
<comment type="caution">
    <text evidence="1">The sequence shown here is derived from an EMBL/GenBank/DDBJ whole genome shotgun (WGS) entry which is preliminary data.</text>
</comment>
<evidence type="ECO:0000313" key="2">
    <source>
        <dbReference type="Proteomes" id="UP000886501"/>
    </source>
</evidence>
<reference evidence="1" key="1">
    <citation type="submission" date="2019-10" db="EMBL/GenBank/DDBJ databases">
        <authorList>
            <consortium name="DOE Joint Genome Institute"/>
            <person name="Kuo A."/>
            <person name="Miyauchi S."/>
            <person name="Kiss E."/>
            <person name="Drula E."/>
            <person name="Kohler A."/>
            <person name="Sanchez-Garcia M."/>
            <person name="Andreopoulos B."/>
            <person name="Barry K.W."/>
            <person name="Bonito G."/>
            <person name="Buee M."/>
            <person name="Carver A."/>
            <person name="Chen C."/>
            <person name="Cichocki N."/>
            <person name="Clum A."/>
            <person name="Culley D."/>
            <person name="Crous P.W."/>
            <person name="Fauchery L."/>
            <person name="Girlanda M."/>
            <person name="Hayes R."/>
            <person name="Keri Z."/>
            <person name="Labutti K."/>
            <person name="Lipzen A."/>
            <person name="Lombard V."/>
            <person name="Magnuson J."/>
            <person name="Maillard F."/>
            <person name="Morin E."/>
            <person name="Murat C."/>
            <person name="Nolan M."/>
            <person name="Ohm R."/>
            <person name="Pangilinan J."/>
            <person name="Pereira M."/>
            <person name="Perotto S."/>
            <person name="Peter M."/>
            <person name="Riley R."/>
            <person name="Sitrit Y."/>
            <person name="Stielow B."/>
            <person name="Szollosi G."/>
            <person name="Zifcakova L."/>
            <person name="Stursova M."/>
            <person name="Spatafora J.W."/>
            <person name="Tedersoo L."/>
            <person name="Vaario L.-M."/>
            <person name="Yamada A."/>
            <person name="Yan M."/>
            <person name="Wang P."/>
            <person name="Xu J."/>
            <person name="Bruns T."/>
            <person name="Baldrian P."/>
            <person name="Vilgalys R."/>
            <person name="Henrissat B."/>
            <person name="Grigoriev I.V."/>
            <person name="Hibbett D."/>
            <person name="Nagy L.G."/>
            <person name="Martin F.M."/>
        </authorList>
    </citation>
    <scope>NUCLEOTIDE SEQUENCE</scope>
    <source>
        <strain evidence="1">P2</strain>
    </source>
</reference>
<dbReference type="EMBL" id="MU117963">
    <property type="protein sequence ID" value="KAF9653634.1"/>
    <property type="molecule type" value="Genomic_DNA"/>
</dbReference>
<sequence length="697" mass="78637">MAMKRVSTIFRSPSSSAGPSSQEKLPAAVDEDDESVNTETADVKSQQTTVAVLAPPNLKIKRVDYYYTRWGGWKYRNTGSKVVAESRPFMTDSEQWPGYCFVVIRTIPQKEEDKAKPPQHKFQIKSQYLLKAIKDVMKEIEGISWNNEPLEMEPELLLGFLPAFEEYRDKLAASKKTATEEDKHVLASVQVLIDYLYKDWKRTIATIRNLTSHGEITYELLYAVFVPRTIVITKCPSSNELRALEVVTAAQVITMSGAFMDLTLESVDLIDEHDNTTRFGRVRSRVTIPMFKGTVPINSLDAYPIKYHPTPDELRKVLLDRGRKWATLCEVRHVHYKGTAAIRVNTKMVKYNLNSRIMVDRATFKRLNANYPFPQPKQKPNLIDPYTGNPLGSASNVPALGVAGKAKVEKRELEEDDLLIASPVVYGFSLADKIWLEFNVEKISDIQWNDEAFANLVLPSGRKQLLQSLVEAHDQDLGFDDFVQGKGQGLVINLFGPPGCGKTLSAEATSEHVRKPLYVVGAGDLGVTATEIDQALERTFDIATSWKAIILIDEADVFMEQRSLHDLMRNAMVAVFLRHLEYYRGILFLTTNRVKIIDDAFRSRIHVALYFNDLDSTAKTQVWNAFLAKVSVTLTPEEVRKLASRDINGRQIKNAVRTATSLAHGRKETLALTHFLETLDAMDDFTAQFNALASMYN</sequence>
<protein>
    <submittedName>
        <fullName evidence="1">P-loop containing nucleoside triphosphate hydrolase protein</fullName>
    </submittedName>
</protein>
<organism evidence="1 2">
    <name type="scientific">Thelephora ganbajun</name>
    <name type="common">Ganba fungus</name>
    <dbReference type="NCBI Taxonomy" id="370292"/>
    <lineage>
        <taxon>Eukaryota</taxon>
        <taxon>Fungi</taxon>
        <taxon>Dikarya</taxon>
        <taxon>Basidiomycota</taxon>
        <taxon>Agaricomycotina</taxon>
        <taxon>Agaricomycetes</taxon>
        <taxon>Thelephorales</taxon>
        <taxon>Thelephoraceae</taxon>
        <taxon>Thelephora</taxon>
    </lineage>
</organism>
<keyword evidence="2" id="KW-1185">Reference proteome</keyword>
<evidence type="ECO:0000313" key="1">
    <source>
        <dbReference type="EMBL" id="KAF9653634.1"/>
    </source>
</evidence>
<accession>A0ACB6ZW26</accession>
<gene>
    <name evidence="1" type="ORF">BDM02DRAFT_3125592</name>
</gene>